<dbReference type="PANTHER" id="PTHR31736">
    <property type="match status" value="1"/>
</dbReference>
<evidence type="ECO:0000256" key="7">
    <source>
        <dbReference type="ARBA" id="ARBA00023295"/>
    </source>
</evidence>
<evidence type="ECO:0000256" key="6">
    <source>
        <dbReference type="ARBA" id="ARBA00023180"/>
    </source>
</evidence>
<evidence type="ECO:0000313" key="11">
    <source>
        <dbReference type="EMBL" id="RDW58067.1"/>
    </source>
</evidence>
<dbReference type="InterPro" id="IPR011050">
    <property type="entry name" value="Pectin_lyase_fold/virulence"/>
</dbReference>
<dbReference type="AlphaFoldDB" id="A0A3D8Q8S8"/>
<proteinExistence type="inferred from homology"/>
<evidence type="ECO:0000256" key="8">
    <source>
        <dbReference type="ARBA" id="ARBA00023316"/>
    </source>
</evidence>
<dbReference type="Gene3D" id="2.160.20.10">
    <property type="entry name" value="Single-stranded right-handed beta-helix, Pectin lyase-like"/>
    <property type="match status" value="1"/>
</dbReference>
<keyword evidence="6" id="KW-0325">Glycoprotein</keyword>
<evidence type="ECO:0000256" key="10">
    <source>
        <dbReference type="SAM" id="SignalP"/>
    </source>
</evidence>
<dbReference type="OrthoDB" id="187139at2759"/>
<evidence type="ECO:0000256" key="5">
    <source>
        <dbReference type="ARBA" id="ARBA00022801"/>
    </source>
</evidence>
<dbReference type="Proteomes" id="UP000256645">
    <property type="component" value="Unassembled WGS sequence"/>
</dbReference>
<dbReference type="Pfam" id="PF00295">
    <property type="entry name" value="Glyco_hydro_28"/>
    <property type="match status" value="1"/>
</dbReference>
<reference evidence="11 12" key="1">
    <citation type="journal article" date="2018" name="IMA Fungus">
        <title>IMA Genome-F 9: Draft genome sequence of Annulohypoxylon stygium, Aspergillus mulundensis, Berkeleyomyces basicola (syn. Thielaviopsis basicola), Ceratocystis smalleyi, two Cercospora beticola strains, Coleophoma cylindrospora, Fusarium fracticaudum, Phialophora cf. hyalina, and Morchella septimelata.</title>
        <authorList>
            <person name="Wingfield B.D."/>
            <person name="Bills G.F."/>
            <person name="Dong Y."/>
            <person name="Huang W."/>
            <person name="Nel W.J."/>
            <person name="Swalarsk-Parry B.S."/>
            <person name="Vaghefi N."/>
            <person name="Wilken P.M."/>
            <person name="An Z."/>
            <person name="de Beer Z.W."/>
            <person name="De Vos L."/>
            <person name="Chen L."/>
            <person name="Duong T.A."/>
            <person name="Gao Y."/>
            <person name="Hammerbacher A."/>
            <person name="Kikkert J.R."/>
            <person name="Li Y."/>
            <person name="Li H."/>
            <person name="Li K."/>
            <person name="Li Q."/>
            <person name="Liu X."/>
            <person name="Ma X."/>
            <person name="Naidoo K."/>
            <person name="Pethybridge S.J."/>
            <person name="Sun J."/>
            <person name="Steenkamp E.T."/>
            <person name="van der Nest M.A."/>
            <person name="van Wyk S."/>
            <person name="Wingfield M.J."/>
            <person name="Xiong C."/>
            <person name="Yue Q."/>
            <person name="Zhang X."/>
        </authorList>
    </citation>
    <scope>NUCLEOTIDE SEQUENCE [LARGE SCALE GENOMIC DNA]</scope>
    <source>
        <strain evidence="11 12">BP6252</strain>
    </source>
</reference>
<dbReference type="GO" id="GO:0005576">
    <property type="term" value="C:extracellular region"/>
    <property type="evidence" value="ECO:0007669"/>
    <property type="project" value="UniProtKB-SubCell"/>
</dbReference>
<comment type="subcellular location">
    <subcellularLocation>
        <location evidence="1">Secreted</location>
    </subcellularLocation>
</comment>
<dbReference type="GO" id="GO:0004650">
    <property type="term" value="F:polygalacturonase activity"/>
    <property type="evidence" value="ECO:0007669"/>
    <property type="project" value="InterPro"/>
</dbReference>
<gene>
    <name evidence="11" type="ORF">BP6252_13478</name>
</gene>
<keyword evidence="8" id="KW-0961">Cell wall biogenesis/degradation</keyword>
<evidence type="ECO:0000256" key="9">
    <source>
        <dbReference type="RuleBase" id="RU361169"/>
    </source>
</evidence>
<dbReference type="GO" id="GO:0005975">
    <property type="term" value="P:carbohydrate metabolic process"/>
    <property type="evidence" value="ECO:0007669"/>
    <property type="project" value="InterPro"/>
</dbReference>
<organism evidence="11 12">
    <name type="scientific">Coleophoma cylindrospora</name>
    <dbReference type="NCBI Taxonomy" id="1849047"/>
    <lineage>
        <taxon>Eukaryota</taxon>
        <taxon>Fungi</taxon>
        <taxon>Dikarya</taxon>
        <taxon>Ascomycota</taxon>
        <taxon>Pezizomycotina</taxon>
        <taxon>Leotiomycetes</taxon>
        <taxon>Helotiales</taxon>
        <taxon>Dermateaceae</taxon>
        <taxon>Coleophoma</taxon>
    </lineage>
</organism>
<evidence type="ECO:0000313" key="12">
    <source>
        <dbReference type="Proteomes" id="UP000256645"/>
    </source>
</evidence>
<keyword evidence="4 10" id="KW-0732">Signal</keyword>
<comment type="caution">
    <text evidence="11">The sequence shown here is derived from an EMBL/GenBank/DDBJ whole genome shotgun (WGS) entry which is preliminary data.</text>
</comment>
<keyword evidence="3" id="KW-0964">Secreted</keyword>
<dbReference type="SUPFAM" id="SSF51126">
    <property type="entry name" value="Pectin lyase-like"/>
    <property type="match status" value="1"/>
</dbReference>
<feature type="signal peptide" evidence="10">
    <location>
        <begin position="1"/>
        <end position="21"/>
    </location>
</feature>
<accession>A0A3D8Q8S8</accession>
<feature type="chain" id="PRO_5017779536" description="Glycoside hydrolase family 28 protein" evidence="10">
    <location>
        <begin position="22"/>
        <end position="428"/>
    </location>
</feature>
<dbReference type="STRING" id="1849047.A0A3D8Q8S8"/>
<keyword evidence="12" id="KW-1185">Reference proteome</keyword>
<evidence type="ECO:0008006" key="13">
    <source>
        <dbReference type="Google" id="ProtNLM"/>
    </source>
</evidence>
<dbReference type="InterPro" id="IPR000743">
    <property type="entry name" value="Glyco_hydro_28"/>
</dbReference>
<dbReference type="GO" id="GO:0071555">
    <property type="term" value="P:cell wall organization"/>
    <property type="evidence" value="ECO:0007669"/>
    <property type="project" value="UniProtKB-KW"/>
</dbReference>
<keyword evidence="7 9" id="KW-0326">Glycosidase</keyword>
<evidence type="ECO:0000256" key="3">
    <source>
        <dbReference type="ARBA" id="ARBA00022525"/>
    </source>
</evidence>
<keyword evidence="5 9" id="KW-0378">Hydrolase</keyword>
<dbReference type="InterPro" id="IPR012334">
    <property type="entry name" value="Pectin_lyas_fold"/>
</dbReference>
<protein>
    <recommendedName>
        <fullName evidence="13">Glycoside hydrolase family 28 protein</fullName>
    </recommendedName>
</protein>
<evidence type="ECO:0000256" key="1">
    <source>
        <dbReference type="ARBA" id="ARBA00004613"/>
    </source>
</evidence>
<dbReference type="EMBL" id="PDLM01000018">
    <property type="protein sequence ID" value="RDW58067.1"/>
    <property type="molecule type" value="Genomic_DNA"/>
</dbReference>
<comment type="similarity">
    <text evidence="2 9">Belongs to the glycosyl hydrolase 28 family.</text>
</comment>
<evidence type="ECO:0000256" key="4">
    <source>
        <dbReference type="ARBA" id="ARBA00022729"/>
    </source>
</evidence>
<sequence>MLTSTFISIVSFLCLLGYVSGQSDSRDIQRAQKTCVVQPSRNGSDDVPATLEAFKECGTGGNVVFLNETYHMNSVMETVGLKDCQVDLYGTLLWSTNLTYWLNHSLHYDYQNQSSVWWFGGDNVQFRGHGYGTIDGNGQAWYDFVKGVSNYPNRPESFTIYETTNSVFSGLRFVQSQMWTMTVWKSVGILLQDIYVNSTSSDGYPARNTDGVDTIYSDKIHFDRWTVINGDDSISLKANSTNILITNCTFIRGLGISLGSIGQYADRYEFIENITARDINYYNTLHAGYIKTWTGQTVGYPPNGGGGGLGYAKNIHFSNLTLHNTTQPFSISQCTTFSGVAGNCSSSLFAISDIVIEDVRGTMLKDPIASWDCSASAPCRNITMLDVDLTLATTGGPASGWNCTAVVGTTGFNCTGTGCGTGSSTGSC</sequence>
<evidence type="ECO:0000256" key="2">
    <source>
        <dbReference type="ARBA" id="ARBA00008834"/>
    </source>
</evidence>
<dbReference type="PANTHER" id="PTHR31736:SF8">
    <property type="entry name" value="PUTATIVE (AFU_ORTHOLOGUE AFUA_7G06410)-RELATED"/>
    <property type="match status" value="1"/>
</dbReference>
<name>A0A3D8Q8S8_9HELO</name>